<dbReference type="Gene3D" id="3.90.780.10">
    <property type="entry name" value="5'-Nucleotidase, C-terminal domain"/>
    <property type="match status" value="1"/>
</dbReference>
<reference evidence="3" key="1">
    <citation type="journal article" date="2019" name="Int. J. Syst. Evol. Microbiol.">
        <title>The Global Catalogue of Microorganisms (GCM) 10K type strain sequencing project: providing services to taxonomists for standard genome sequencing and annotation.</title>
        <authorList>
            <consortium name="The Broad Institute Genomics Platform"/>
            <consortium name="The Broad Institute Genome Sequencing Center for Infectious Disease"/>
            <person name="Wu L."/>
            <person name="Ma J."/>
        </authorList>
    </citation>
    <scope>NUCLEOTIDE SEQUENCE [LARGE SCALE GENOMIC DNA]</scope>
    <source>
        <strain evidence="3">CGMCC 1.15461</strain>
    </source>
</reference>
<dbReference type="PRINTS" id="PR01607">
    <property type="entry name" value="APYRASEFAMLY"/>
</dbReference>
<accession>A0ABQ1JGM2</accession>
<dbReference type="Proteomes" id="UP000615760">
    <property type="component" value="Unassembled WGS sequence"/>
</dbReference>
<dbReference type="PROSITE" id="PS51257">
    <property type="entry name" value="PROKAR_LIPOPROTEIN"/>
    <property type="match status" value="1"/>
</dbReference>
<name>A0ABQ1JGM2_9FLAO</name>
<dbReference type="Pfam" id="PF02872">
    <property type="entry name" value="5_nucleotid_C"/>
    <property type="match status" value="1"/>
</dbReference>
<feature type="domain" description="5'-Nucleotidase C-terminal" evidence="1">
    <location>
        <begin position="82"/>
        <end position="223"/>
    </location>
</feature>
<protein>
    <recommendedName>
        <fullName evidence="1">5'-Nucleotidase C-terminal domain-containing protein</fullName>
    </recommendedName>
</protein>
<sequence>MINLKKNSTIQSVFVLFLTFLILTSCGSEKLYNSEIKGKQIPVSDTYNNDKQIEDFIAPYRDHINKDLDSVLAYAPETFTKTKGKWQTNIGNLMADMTFETADTLLYQREKEHVDICLLNYGGIRATIPQGNVTARSAYEIMPFENSLIVMALRGKQVKEIAEYISQGKRPHPLAGMLIVLNNNGTVKSATVQGEPIDENKVYYVATSDYLSNGGDNMNFFKEAVAEYKLDYKLRNIYIDYFKKADTLPVNNSNRIITE</sequence>
<comment type="caution">
    <text evidence="2">The sequence shown here is derived from an EMBL/GenBank/DDBJ whole genome shotgun (WGS) entry which is preliminary data.</text>
</comment>
<dbReference type="InterPro" id="IPR006179">
    <property type="entry name" value="5_nucleotidase/apyrase"/>
</dbReference>
<organism evidence="2 3">
    <name type="scientific">Flavobacterium suaedae</name>
    <dbReference type="NCBI Taxonomy" id="1767027"/>
    <lineage>
        <taxon>Bacteria</taxon>
        <taxon>Pseudomonadati</taxon>
        <taxon>Bacteroidota</taxon>
        <taxon>Flavobacteriia</taxon>
        <taxon>Flavobacteriales</taxon>
        <taxon>Flavobacteriaceae</taxon>
        <taxon>Flavobacterium</taxon>
    </lineage>
</organism>
<evidence type="ECO:0000313" key="3">
    <source>
        <dbReference type="Proteomes" id="UP000615760"/>
    </source>
</evidence>
<dbReference type="PANTHER" id="PTHR11575:SF24">
    <property type="entry name" value="5'-NUCLEOTIDASE"/>
    <property type="match status" value="1"/>
</dbReference>
<evidence type="ECO:0000259" key="1">
    <source>
        <dbReference type="Pfam" id="PF02872"/>
    </source>
</evidence>
<proteinExistence type="predicted"/>
<dbReference type="EMBL" id="BMJE01000001">
    <property type="protein sequence ID" value="GGB68443.1"/>
    <property type="molecule type" value="Genomic_DNA"/>
</dbReference>
<dbReference type="InterPro" id="IPR036907">
    <property type="entry name" value="5'-Nucleotdase_C_sf"/>
</dbReference>
<evidence type="ECO:0000313" key="2">
    <source>
        <dbReference type="EMBL" id="GGB68443.1"/>
    </source>
</evidence>
<gene>
    <name evidence="2" type="ORF">GCM10007424_05590</name>
</gene>
<dbReference type="PANTHER" id="PTHR11575">
    <property type="entry name" value="5'-NUCLEOTIDASE-RELATED"/>
    <property type="match status" value="1"/>
</dbReference>
<dbReference type="SUPFAM" id="SSF55816">
    <property type="entry name" value="5'-nucleotidase (syn. UDP-sugar hydrolase), C-terminal domain"/>
    <property type="match status" value="1"/>
</dbReference>
<dbReference type="RefSeq" id="WP_188619705.1">
    <property type="nucleotide sequence ID" value="NZ_BMJE01000001.1"/>
</dbReference>
<dbReference type="InterPro" id="IPR008334">
    <property type="entry name" value="5'-Nucleotdase_C"/>
</dbReference>
<keyword evidence="3" id="KW-1185">Reference proteome</keyword>